<organism evidence="8 9">
    <name type="scientific">Actinia tenebrosa</name>
    <name type="common">Australian red waratah sea anemone</name>
    <dbReference type="NCBI Taxonomy" id="6105"/>
    <lineage>
        <taxon>Eukaryota</taxon>
        <taxon>Metazoa</taxon>
        <taxon>Cnidaria</taxon>
        <taxon>Anthozoa</taxon>
        <taxon>Hexacorallia</taxon>
        <taxon>Actiniaria</taxon>
        <taxon>Actiniidae</taxon>
        <taxon>Actinia</taxon>
    </lineage>
</organism>
<dbReference type="OrthoDB" id="5964017at2759"/>
<comment type="similarity">
    <text evidence="5">Belongs to the XRCC4-XLF family. XLF subfamily.</text>
</comment>
<feature type="compositionally biased region" description="Basic residues" evidence="6">
    <location>
        <begin position="282"/>
        <end position="291"/>
    </location>
</feature>
<dbReference type="GO" id="GO:0032807">
    <property type="term" value="C:DNA ligase IV complex"/>
    <property type="evidence" value="ECO:0007669"/>
    <property type="project" value="TreeGrafter"/>
</dbReference>
<sequence length="291" mass="33795">MAASDEDFCRKESLISQPWRPFFINNKHFLVKSYFSNLSNAYEICISDFNKIWLEVSDQDTIKTRNKELNPNIEADVTYIVKHIKKNVEEQQQLTKYQMQISSSLLEPLVDMVAELQRRQTELQNLLEKKDLEISDYKASGVKLSHKRFETKTFDREAFNNKMVLSSGFGETVAKSKTLGFTEGLQELYKQVVIKRAWLQEKRLRETEVSEDSLLETAIGSGVPSSLFSDTASPNVSPQISPRKTPVPSPQKSSTENSPSKDRELQRREELRRKLEEEEERKKRKKKKIKL</sequence>
<feature type="compositionally biased region" description="Basic and acidic residues" evidence="6">
    <location>
        <begin position="259"/>
        <end position="276"/>
    </location>
</feature>
<evidence type="ECO:0000256" key="1">
    <source>
        <dbReference type="ARBA" id="ARBA00004123"/>
    </source>
</evidence>
<protein>
    <submittedName>
        <fullName evidence="9">Non-homologous end-joining factor 1-like isoform X2</fullName>
    </submittedName>
</protein>
<evidence type="ECO:0000313" key="8">
    <source>
        <dbReference type="Proteomes" id="UP000515163"/>
    </source>
</evidence>
<evidence type="ECO:0000256" key="3">
    <source>
        <dbReference type="ARBA" id="ARBA00023204"/>
    </source>
</evidence>
<dbReference type="RefSeq" id="XP_031559593.1">
    <property type="nucleotide sequence ID" value="XM_031703733.1"/>
</dbReference>
<evidence type="ECO:0000256" key="4">
    <source>
        <dbReference type="ARBA" id="ARBA00023242"/>
    </source>
</evidence>
<feature type="domain" description="XLF-like N-terminal" evidence="7">
    <location>
        <begin position="18"/>
        <end position="105"/>
    </location>
</feature>
<dbReference type="AlphaFoldDB" id="A0A6P8HW65"/>
<keyword evidence="3" id="KW-0234">DNA repair</keyword>
<accession>A0A6P8HW65</accession>
<evidence type="ECO:0000256" key="5">
    <source>
        <dbReference type="ARBA" id="ARBA00025747"/>
    </source>
</evidence>
<dbReference type="Pfam" id="PF09302">
    <property type="entry name" value="XLF"/>
    <property type="match status" value="1"/>
</dbReference>
<evidence type="ECO:0000313" key="9">
    <source>
        <dbReference type="RefSeq" id="XP_031559593.1"/>
    </source>
</evidence>
<dbReference type="CDD" id="cd22285">
    <property type="entry name" value="HD_XLF_N"/>
    <property type="match status" value="1"/>
</dbReference>
<keyword evidence="2" id="KW-0227">DNA damage</keyword>
<dbReference type="GeneID" id="116295798"/>
<evidence type="ECO:0000256" key="6">
    <source>
        <dbReference type="SAM" id="MobiDB-lite"/>
    </source>
</evidence>
<dbReference type="PANTHER" id="PTHR32235:SF1">
    <property type="entry name" value="NON-HOMOLOGOUS END-JOINING FACTOR 1"/>
    <property type="match status" value="1"/>
</dbReference>
<keyword evidence="8" id="KW-1185">Reference proteome</keyword>
<evidence type="ECO:0000259" key="7">
    <source>
        <dbReference type="Pfam" id="PF09302"/>
    </source>
</evidence>
<gene>
    <name evidence="9" type="primary">LOC116295798</name>
</gene>
<dbReference type="FunFam" id="1.10.287.450:FF:000003">
    <property type="entry name" value="Non-homologous end-joining factor 1"/>
    <property type="match status" value="1"/>
</dbReference>
<dbReference type="GO" id="GO:0045027">
    <property type="term" value="F:DNA end binding"/>
    <property type="evidence" value="ECO:0007669"/>
    <property type="project" value="TreeGrafter"/>
</dbReference>
<reference evidence="9" key="1">
    <citation type="submission" date="2025-08" db="UniProtKB">
        <authorList>
            <consortium name="RefSeq"/>
        </authorList>
    </citation>
    <scope>IDENTIFICATION</scope>
    <source>
        <tissue evidence="9">Tentacle</tissue>
    </source>
</reference>
<feature type="compositionally biased region" description="Polar residues" evidence="6">
    <location>
        <begin position="224"/>
        <end position="242"/>
    </location>
</feature>
<dbReference type="GO" id="GO:0006303">
    <property type="term" value="P:double-strand break repair via nonhomologous end joining"/>
    <property type="evidence" value="ECO:0007669"/>
    <property type="project" value="TreeGrafter"/>
</dbReference>
<name>A0A6P8HW65_ACTTE</name>
<proteinExistence type="inferred from homology"/>
<dbReference type="PANTHER" id="PTHR32235">
    <property type="entry name" value="NON-HOMOLOGOUS END-JOINING FACTOR 1"/>
    <property type="match status" value="1"/>
</dbReference>
<feature type="region of interest" description="Disordered" evidence="6">
    <location>
        <begin position="224"/>
        <end position="291"/>
    </location>
</feature>
<comment type="subcellular location">
    <subcellularLocation>
        <location evidence="1">Nucleus</location>
    </subcellularLocation>
</comment>
<keyword evidence="4" id="KW-0539">Nucleus</keyword>
<dbReference type="Gene3D" id="1.10.287.450">
    <property type="entry name" value="Helix hairpin bin"/>
    <property type="match status" value="1"/>
</dbReference>
<dbReference type="Proteomes" id="UP000515163">
    <property type="component" value="Unplaced"/>
</dbReference>
<evidence type="ECO:0000256" key="2">
    <source>
        <dbReference type="ARBA" id="ARBA00022763"/>
    </source>
</evidence>
<dbReference type="InterPro" id="IPR052287">
    <property type="entry name" value="NHEJ_factor"/>
</dbReference>
<dbReference type="InterPro" id="IPR015381">
    <property type="entry name" value="XLF-like_N"/>
</dbReference>